<dbReference type="EMBL" id="JACAZH010000013">
    <property type="protein sequence ID" value="KAF7351395.1"/>
    <property type="molecule type" value="Genomic_DNA"/>
</dbReference>
<name>A0A8H6Y490_9AGAR</name>
<dbReference type="AlphaFoldDB" id="A0A8H6Y490"/>
<accession>A0A8H6Y490</accession>
<comment type="caution">
    <text evidence="1">The sequence shown here is derived from an EMBL/GenBank/DDBJ whole genome shotgun (WGS) entry which is preliminary data.</text>
</comment>
<protein>
    <submittedName>
        <fullName evidence="1">Uncharacterized protein</fullName>
    </submittedName>
</protein>
<dbReference type="Proteomes" id="UP000623467">
    <property type="component" value="Unassembled WGS sequence"/>
</dbReference>
<gene>
    <name evidence="1" type="ORF">MSAN_01571200</name>
</gene>
<keyword evidence="2" id="KW-1185">Reference proteome</keyword>
<reference evidence="1" key="1">
    <citation type="submission" date="2020-05" db="EMBL/GenBank/DDBJ databases">
        <title>Mycena genomes resolve the evolution of fungal bioluminescence.</title>
        <authorList>
            <person name="Tsai I.J."/>
        </authorList>
    </citation>
    <scope>NUCLEOTIDE SEQUENCE</scope>
    <source>
        <strain evidence="1">160909Yilan</strain>
    </source>
</reference>
<evidence type="ECO:0000313" key="1">
    <source>
        <dbReference type="EMBL" id="KAF7351395.1"/>
    </source>
</evidence>
<sequence>MPPSEGYFKSRTCPTSLEEILVPNTPLIHVRVAIFDDITFTGVIVSGHITLDALGTRALLQAWTRLLSGEDIEAIPGIEWDMAPFNIFNGPTTTTRQRGWFKLGLLGQFLFILWFMLRIVRDPKEETRLIRVPKSFLEDTKTEIMAKLKRQGSTEWVGSSDVLLAWSALCFRFVSQFACETQMLYSLRNVVDITPIHIHLPINIRDMPIFAGDSKIASPYTNNAASAIAVPPIPAKIFRTESIGEIALRDGVYGVPSSLIMRISRDSGQMRSGDVRIRSLNAFLVRHVASTHFRRIGVQRDW</sequence>
<evidence type="ECO:0000313" key="2">
    <source>
        <dbReference type="Proteomes" id="UP000623467"/>
    </source>
</evidence>
<proteinExistence type="predicted"/>
<dbReference type="OrthoDB" id="21502at2759"/>
<organism evidence="1 2">
    <name type="scientific">Mycena sanguinolenta</name>
    <dbReference type="NCBI Taxonomy" id="230812"/>
    <lineage>
        <taxon>Eukaryota</taxon>
        <taxon>Fungi</taxon>
        <taxon>Dikarya</taxon>
        <taxon>Basidiomycota</taxon>
        <taxon>Agaricomycotina</taxon>
        <taxon>Agaricomycetes</taxon>
        <taxon>Agaricomycetidae</taxon>
        <taxon>Agaricales</taxon>
        <taxon>Marasmiineae</taxon>
        <taxon>Mycenaceae</taxon>
        <taxon>Mycena</taxon>
    </lineage>
</organism>